<proteinExistence type="predicted"/>
<keyword evidence="2" id="KW-1185">Reference proteome</keyword>
<accession>A0A0D0DG92</accession>
<feature type="non-terminal residue" evidence="1">
    <location>
        <position position="68"/>
    </location>
</feature>
<evidence type="ECO:0000313" key="2">
    <source>
        <dbReference type="Proteomes" id="UP000054538"/>
    </source>
</evidence>
<dbReference type="EMBL" id="KN827248">
    <property type="protein sequence ID" value="KIK76895.1"/>
    <property type="molecule type" value="Genomic_DNA"/>
</dbReference>
<feature type="non-terminal residue" evidence="1">
    <location>
        <position position="1"/>
    </location>
</feature>
<dbReference type="HOGENOM" id="CLU_203573_0_0_1"/>
<reference evidence="2" key="2">
    <citation type="submission" date="2015-01" db="EMBL/GenBank/DDBJ databases">
        <title>Evolutionary Origins and Diversification of the Mycorrhizal Mutualists.</title>
        <authorList>
            <consortium name="DOE Joint Genome Institute"/>
            <consortium name="Mycorrhizal Genomics Consortium"/>
            <person name="Kohler A."/>
            <person name="Kuo A."/>
            <person name="Nagy L.G."/>
            <person name="Floudas D."/>
            <person name="Copeland A."/>
            <person name="Barry K.W."/>
            <person name="Cichocki N."/>
            <person name="Veneault-Fourrey C."/>
            <person name="LaButti K."/>
            <person name="Lindquist E.A."/>
            <person name="Lipzen A."/>
            <person name="Lundell T."/>
            <person name="Morin E."/>
            <person name="Murat C."/>
            <person name="Riley R."/>
            <person name="Ohm R."/>
            <person name="Sun H."/>
            <person name="Tunlid A."/>
            <person name="Henrissat B."/>
            <person name="Grigoriev I.V."/>
            <person name="Hibbett D.S."/>
            <person name="Martin F."/>
        </authorList>
    </citation>
    <scope>NUCLEOTIDE SEQUENCE [LARGE SCALE GENOMIC DNA]</scope>
    <source>
        <strain evidence="2">Ve08.2h10</strain>
    </source>
</reference>
<dbReference type="Proteomes" id="UP000054538">
    <property type="component" value="Unassembled WGS sequence"/>
</dbReference>
<name>A0A0D0DG92_9AGAM</name>
<dbReference type="InParanoid" id="A0A0D0DG92"/>
<reference evidence="1 2" key="1">
    <citation type="submission" date="2014-04" db="EMBL/GenBank/DDBJ databases">
        <authorList>
            <consortium name="DOE Joint Genome Institute"/>
            <person name="Kuo A."/>
            <person name="Kohler A."/>
            <person name="Jargeat P."/>
            <person name="Nagy L.G."/>
            <person name="Floudas D."/>
            <person name="Copeland A."/>
            <person name="Barry K.W."/>
            <person name="Cichocki N."/>
            <person name="Veneault-Fourrey C."/>
            <person name="LaButti K."/>
            <person name="Lindquist E.A."/>
            <person name="Lipzen A."/>
            <person name="Lundell T."/>
            <person name="Morin E."/>
            <person name="Murat C."/>
            <person name="Sun H."/>
            <person name="Tunlid A."/>
            <person name="Henrissat B."/>
            <person name="Grigoriev I.V."/>
            <person name="Hibbett D.S."/>
            <person name="Martin F."/>
            <person name="Nordberg H.P."/>
            <person name="Cantor M.N."/>
            <person name="Hua S.X."/>
        </authorList>
    </citation>
    <scope>NUCLEOTIDE SEQUENCE [LARGE SCALE GENOMIC DNA]</scope>
    <source>
        <strain evidence="1 2">Ve08.2h10</strain>
    </source>
</reference>
<evidence type="ECO:0000313" key="1">
    <source>
        <dbReference type="EMBL" id="KIK76895.1"/>
    </source>
</evidence>
<sequence>HSIKAINLFISSVNKLYGPITTIRHDRHIHKHIPWTAFVLKPLDWERVNDTKVVISVGHTMSQAASHR</sequence>
<gene>
    <name evidence="1" type="ORF">PAXRUDRAFT_109980</name>
</gene>
<organism evidence="1 2">
    <name type="scientific">Paxillus rubicundulus Ve08.2h10</name>
    <dbReference type="NCBI Taxonomy" id="930991"/>
    <lineage>
        <taxon>Eukaryota</taxon>
        <taxon>Fungi</taxon>
        <taxon>Dikarya</taxon>
        <taxon>Basidiomycota</taxon>
        <taxon>Agaricomycotina</taxon>
        <taxon>Agaricomycetes</taxon>
        <taxon>Agaricomycetidae</taxon>
        <taxon>Boletales</taxon>
        <taxon>Paxilineae</taxon>
        <taxon>Paxillaceae</taxon>
        <taxon>Paxillus</taxon>
    </lineage>
</organism>
<dbReference type="OrthoDB" id="2661839at2759"/>
<protein>
    <submittedName>
        <fullName evidence="1">Uncharacterized protein</fullName>
    </submittedName>
</protein>
<dbReference type="AlphaFoldDB" id="A0A0D0DG92"/>